<reference evidence="2 3" key="1">
    <citation type="journal article" date="2015" name="Stand. Genomic Sci.">
        <title>Genomic Encyclopedia of Bacterial and Archaeal Type Strains, Phase III: the genomes of soil and plant-associated and newly described type strains.</title>
        <authorList>
            <person name="Whitman W.B."/>
            <person name="Woyke T."/>
            <person name="Klenk H.P."/>
            <person name="Zhou Y."/>
            <person name="Lilburn T.G."/>
            <person name="Beck B.J."/>
            <person name="De Vos P."/>
            <person name="Vandamme P."/>
            <person name="Eisen J.A."/>
            <person name="Garrity G."/>
            <person name="Hugenholtz P."/>
            <person name="Kyrpides N.C."/>
        </authorList>
    </citation>
    <scope>NUCLEOTIDE SEQUENCE [LARGE SCALE GENOMIC DNA]</scope>
    <source>
        <strain evidence="2 3">CGMCC 1.2546</strain>
    </source>
</reference>
<sequence>MAHAIGALRPRRLDPAPASEGLRADCGAWSVALQHLPASLFLDATDNVAVVLHLAGFSAAAAHKHAVELLDYLEVGHRKHAMHAVEGIIDRQVPRLRGGQNS</sequence>
<name>A0A562PBS9_9HYPH</name>
<accession>A0A562PBS9</accession>
<evidence type="ECO:0000313" key="3">
    <source>
        <dbReference type="Proteomes" id="UP000317122"/>
    </source>
</evidence>
<proteinExistence type="predicted"/>
<keyword evidence="3" id="KW-1185">Reference proteome</keyword>
<evidence type="ECO:0000256" key="1">
    <source>
        <dbReference type="SAM" id="MobiDB-lite"/>
    </source>
</evidence>
<dbReference type="AlphaFoldDB" id="A0A562PBS9"/>
<dbReference type="EMBL" id="VLKT01000004">
    <property type="protein sequence ID" value="TWI41935.1"/>
    <property type="molecule type" value="Genomic_DNA"/>
</dbReference>
<comment type="caution">
    <text evidence="2">The sequence shown here is derived from an EMBL/GenBank/DDBJ whole genome shotgun (WGS) entry which is preliminary data.</text>
</comment>
<gene>
    <name evidence="2" type="ORF">IQ26_00859</name>
</gene>
<organism evidence="2 3">
    <name type="scientific">Mesorhizobium tianshanense</name>
    <dbReference type="NCBI Taxonomy" id="39844"/>
    <lineage>
        <taxon>Bacteria</taxon>
        <taxon>Pseudomonadati</taxon>
        <taxon>Pseudomonadota</taxon>
        <taxon>Alphaproteobacteria</taxon>
        <taxon>Hyphomicrobiales</taxon>
        <taxon>Phyllobacteriaceae</taxon>
        <taxon>Mesorhizobium</taxon>
    </lineage>
</organism>
<dbReference type="Proteomes" id="UP000317122">
    <property type="component" value="Unassembled WGS sequence"/>
</dbReference>
<protein>
    <submittedName>
        <fullName evidence="2">Uncharacterized protein</fullName>
    </submittedName>
</protein>
<evidence type="ECO:0000313" key="2">
    <source>
        <dbReference type="EMBL" id="TWI41935.1"/>
    </source>
</evidence>
<dbReference type="RefSeq" id="WP_208760100.1">
    <property type="nucleotide sequence ID" value="NZ_BSPF01000003.1"/>
</dbReference>
<feature type="region of interest" description="Disordered" evidence="1">
    <location>
        <begin position="1"/>
        <end position="20"/>
    </location>
</feature>